<dbReference type="PANTHER" id="PTHR37285">
    <property type="entry name" value="SPORE WALL MATURATION PROTEIN DIT1"/>
    <property type="match status" value="1"/>
</dbReference>
<gene>
    <name evidence="3" type="ORF">M747DRAFT_352179</name>
</gene>
<dbReference type="InterPro" id="IPR042098">
    <property type="entry name" value="TauD-like_sf"/>
</dbReference>
<dbReference type="Pfam" id="PF05141">
    <property type="entry name" value="DIT1_PvcA"/>
    <property type="match status" value="1"/>
</dbReference>
<proteinExistence type="predicted"/>
<dbReference type="EMBL" id="KZ851917">
    <property type="protein sequence ID" value="RDH19896.1"/>
    <property type="molecule type" value="Genomic_DNA"/>
</dbReference>
<accession>A0A370BWN3</accession>
<name>A0A370BWN3_ASPNG</name>
<dbReference type="VEuPathDB" id="FungiDB:M747DRAFT_352179"/>
<evidence type="ECO:0000313" key="3">
    <source>
        <dbReference type="EMBL" id="RDH19896.1"/>
    </source>
</evidence>
<dbReference type="PANTHER" id="PTHR37285:SF5">
    <property type="entry name" value="SPORE WALL MATURATION PROTEIN DIT1"/>
    <property type="match status" value="1"/>
</dbReference>
<feature type="region of interest" description="Disordered" evidence="2">
    <location>
        <begin position="749"/>
        <end position="780"/>
    </location>
</feature>
<dbReference type="Proteomes" id="UP000253845">
    <property type="component" value="Unassembled WGS sequence"/>
</dbReference>
<dbReference type="Gene3D" id="3.60.130.10">
    <property type="entry name" value="Clavaminate synthase-like"/>
    <property type="match status" value="1"/>
</dbReference>
<evidence type="ECO:0000256" key="1">
    <source>
        <dbReference type="ARBA" id="ARBA00023002"/>
    </source>
</evidence>
<keyword evidence="1" id="KW-0560">Oxidoreductase</keyword>
<sequence>MEQGFGPDIIPLEIDMFPMESDNFLMEREFFHMKSDLVSMESGVVPMESDIFPMESTIDPQVSERKYENDPLLKAFEIMEIIGRYRTMVPATASDRTSDGNIMFLSKMWSQIRAKQPIRMILPAFPFKSPNQGNKTLGSLPDKGEEICLAHLNGLCAAISDVYEYGAKLTIVSDGLVYNDILGVSDRDVWEYGHALREMVAENKYDHIEFARLRDLVHSHEDVKLDGETYERLAPVFRQELIEQHTPVGFDAAVMIKSDENICTTYRGYIKFLTKDLEHLYVENGTTSRKAHKKYLGNVAKAMITRGAAFAEAIIKNYSGYIRLSIHPSNGLTKISINVLPRSSKPVTPWHSAPCYTVDGRFIYGWREVFDANPELELVHKNGRPWCYRFISELYNWSSPVAVDPIYPCGMMITPLNPTSISQVEMEKVQGLAHENSPVVLRGFTDTHDHELIAQKAESVDASYLSISDFNPEEKAEDGDSQDSKSTTLSGWLPYDGPTEIMEDQEAHHIKQCPVSSPAKYQLISAPGPISENTRRSLFSASPLFFHHLPASYTVGILQQLSWNAETSSHDTETSSLPLIIPHFSHGRPCFRYHSLLSQSNITCDPTLIAIEDISTADSTRLCNILNPLLYDRNIPEKYQIQELVRHATTVGNETGKYRHNYATLIRGKAKELQIKWSDPEVTLLLRWSLQHPTAFFWGTGIFSKKGSVRPTPLERDTKSSDVKRGEHNVQLITRLKILWSSSPLRFLQGDRQTDRQTARNQQRRPPAGPQALSTLSTPA</sequence>
<dbReference type="InterPro" id="IPR007817">
    <property type="entry name" value="Isocyanide_synthase_DIT1"/>
</dbReference>
<dbReference type="GO" id="GO:0016491">
    <property type="term" value="F:oxidoreductase activity"/>
    <property type="evidence" value="ECO:0007669"/>
    <property type="project" value="UniProtKB-KW"/>
</dbReference>
<evidence type="ECO:0000313" key="4">
    <source>
        <dbReference type="Proteomes" id="UP000253845"/>
    </source>
</evidence>
<evidence type="ECO:0008006" key="5">
    <source>
        <dbReference type="Google" id="ProtNLM"/>
    </source>
</evidence>
<evidence type="ECO:0000256" key="2">
    <source>
        <dbReference type="SAM" id="MobiDB-lite"/>
    </source>
</evidence>
<reference evidence="3 4" key="1">
    <citation type="submission" date="2018-07" db="EMBL/GenBank/DDBJ databases">
        <title>Section-level genome sequencing of Aspergillus section Nigri to investigate inter- and intra-species variation.</title>
        <authorList>
            <consortium name="DOE Joint Genome Institute"/>
            <person name="Vesth T.C."/>
            <person name="Nybo J.L."/>
            <person name="Theobald S."/>
            <person name="Frisvad J.C."/>
            <person name="Larsen T.O."/>
            <person name="Nielsen K.F."/>
            <person name="Hoof J.B."/>
            <person name="Brandl J."/>
            <person name="Salamov A."/>
            <person name="Riley R."/>
            <person name="Gladden J.M."/>
            <person name="Phatale P."/>
            <person name="Nielsen M.T."/>
            <person name="Lyhne E.K."/>
            <person name="Kogle M.E."/>
            <person name="Strasser K."/>
            <person name="McDonnell E."/>
            <person name="Barry K."/>
            <person name="Clum A."/>
            <person name="Chen C."/>
            <person name="Nolan M."/>
            <person name="Sandor L."/>
            <person name="Kuo A."/>
            <person name="Lipzen A."/>
            <person name="Hainaut M."/>
            <person name="Drula E."/>
            <person name="Tsang A."/>
            <person name="Magnuson J.K."/>
            <person name="Henrissat B."/>
            <person name="Wiebenga A."/>
            <person name="Simmons B.A."/>
            <person name="Makela M.R."/>
            <person name="De vries R.P."/>
            <person name="Grigoriev I.V."/>
            <person name="Mortensen U.H."/>
            <person name="Baker S.E."/>
            <person name="Andersen M.R."/>
        </authorList>
    </citation>
    <scope>NUCLEOTIDE SEQUENCE [LARGE SCALE GENOMIC DNA]</scope>
    <source>
        <strain evidence="3 4">ATCC 13496</strain>
    </source>
</reference>
<organism evidence="3 4">
    <name type="scientific">Aspergillus niger ATCC 13496</name>
    <dbReference type="NCBI Taxonomy" id="1353008"/>
    <lineage>
        <taxon>Eukaryota</taxon>
        <taxon>Fungi</taxon>
        <taxon>Dikarya</taxon>
        <taxon>Ascomycota</taxon>
        <taxon>Pezizomycotina</taxon>
        <taxon>Eurotiomycetes</taxon>
        <taxon>Eurotiomycetidae</taxon>
        <taxon>Eurotiales</taxon>
        <taxon>Aspergillaceae</taxon>
        <taxon>Aspergillus</taxon>
        <taxon>Aspergillus subgen. Circumdati</taxon>
    </lineage>
</organism>
<dbReference type="AlphaFoldDB" id="A0A370BWN3"/>
<protein>
    <recommendedName>
        <fullName evidence="5">Pyoverdine/dityrosine biosynthesis protein</fullName>
    </recommendedName>
</protein>